<proteinExistence type="predicted"/>
<evidence type="ECO:0000313" key="2">
    <source>
        <dbReference type="Proteomes" id="UP001152798"/>
    </source>
</evidence>
<accession>A0A9P0E7L8</accession>
<reference evidence="1" key="1">
    <citation type="submission" date="2022-01" db="EMBL/GenBank/DDBJ databases">
        <authorList>
            <person name="King R."/>
        </authorList>
    </citation>
    <scope>NUCLEOTIDE SEQUENCE</scope>
</reference>
<dbReference type="EMBL" id="OV725077">
    <property type="protein sequence ID" value="CAH1389899.1"/>
    <property type="molecule type" value="Genomic_DNA"/>
</dbReference>
<name>A0A9P0E7L8_NEZVI</name>
<dbReference type="AlphaFoldDB" id="A0A9P0E7L8"/>
<organism evidence="1 2">
    <name type="scientific">Nezara viridula</name>
    <name type="common">Southern green stink bug</name>
    <name type="synonym">Cimex viridulus</name>
    <dbReference type="NCBI Taxonomy" id="85310"/>
    <lineage>
        <taxon>Eukaryota</taxon>
        <taxon>Metazoa</taxon>
        <taxon>Ecdysozoa</taxon>
        <taxon>Arthropoda</taxon>
        <taxon>Hexapoda</taxon>
        <taxon>Insecta</taxon>
        <taxon>Pterygota</taxon>
        <taxon>Neoptera</taxon>
        <taxon>Paraneoptera</taxon>
        <taxon>Hemiptera</taxon>
        <taxon>Heteroptera</taxon>
        <taxon>Panheteroptera</taxon>
        <taxon>Pentatomomorpha</taxon>
        <taxon>Pentatomoidea</taxon>
        <taxon>Pentatomidae</taxon>
        <taxon>Pentatominae</taxon>
        <taxon>Nezara</taxon>
    </lineage>
</organism>
<protein>
    <submittedName>
        <fullName evidence="1">Uncharacterized protein</fullName>
    </submittedName>
</protein>
<evidence type="ECO:0000313" key="1">
    <source>
        <dbReference type="EMBL" id="CAH1389899.1"/>
    </source>
</evidence>
<dbReference type="Proteomes" id="UP001152798">
    <property type="component" value="Chromosome 1"/>
</dbReference>
<sequence length="132" mass="15029">MNKLSCFDCLKCIGFHETSSGVALSNPLEVDEQTLEETSALLETMICEPEAPIDIQAQAVLITEETSGANPYGQPKEESYIIARFDGKKEHRYICCLKSVRNNEMTAFIRFKIQNRRILRVIPFDLEVVEKE</sequence>
<gene>
    <name evidence="1" type="ORF">NEZAVI_LOCUS1192</name>
</gene>
<keyword evidence="2" id="KW-1185">Reference proteome</keyword>